<reference evidence="4" key="1">
    <citation type="submission" date="2021-08" db="EMBL/GenBank/DDBJ databases">
        <title>WGS assembly of Ceratopteris richardii.</title>
        <authorList>
            <person name="Marchant D.B."/>
            <person name="Chen G."/>
            <person name="Jenkins J."/>
            <person name="Shu S."/>
            <person name="Leebens-Mack J."/>
            <person name="Grimwood J."/>
            <person name="Schmutz J."/>
            <person name="Soltis P."/>
            <person name="Soltis D."/>
            <person name="Chen Z.-H."/>
        </authorList>
    </citation>
    <scope>NUCLEOTIDE SEQUENCE</scope>
    <source>
        <strain evidence="4">Whitten #5841</strain>
        <tissue evidence="4">Leaf</tissue>
    </source>
</reference>
<dbReference type="Gene3D" id="2.40.10.190">
    <property type="entry name" value="translation elongation factor selb, chain A, domain 4"/>
    <property type="match status" value="1"/>
</dbReference>
<dbReference type="SUPFAM" id="SSF50447">
    <property type="entry name" value="Translation proteins"/>
    <property type="match status" value="1"/>
</dbReference>
<evidence type="ECO:0000313" key="4">
    <source>
        <dbReference type="EMBL" id="KAH7440197.1"/>
    </source>
</evidence>
<evidence type="ECO:0000313" key="5">
    <source>
        <dbReference type="Proteomes" id="UP000825935"/>
    </source>
</evidence>
<keyword evidence="5" id="KW-1185">Reference proteome</keyword>
<evidence type="ECO:0000256" key="3">
    <source>
        <dbReference type="ARBA" id="ARBA00023274"/>
    </source>
</evidence>
<proteinExistence type="inferred from homology"/>
<dbReference type="Proteomes" id="UP000825935">
    <property type="component" value="Chromosome 4"/>
</dbReference>
<evidence type="ECO:0000256" key="1">
    <source>
        <dbReference type="ARBA" id="ARBA00009269"/>
    </source>
</evidence>
<dbReference type="PANTHER" id="PTHR10902">
    <property type="entry name" value="60S RIBOSOMAL PROTEIN L35A"/>
    <property type="match status" value="1"/>
</dbReference>
<dbReference type="AlphaFoldDB" id="A0A8T2UVK7"/>
<dbReference type="InterPro" id="IPR001780">
    <property type="entry name" value="Ribosomal_eL33"/>
</dbReference>
<organism evidence="4 5">
    <name type="scientific">Ceratopteris richardii</name>
    <name type="common">Triangle waterfern</name>
    <dbReference type="NCBI Taxonomy" id="49495"/>
    <lineage>
        <taxon>Eukaryota</taxon>
        <taxon>Viridiplantae</taxon>
        <taxon>Streptophyta</taxon>
        <taxon>Embryophyta</taxon>
        <taxon>Tracheophyta</taxon>
        <taxon>Polypodiopsida</taxon>
        <taxon>Polypodiidae</taxon>
        <taxon>Polypodiales</taxon>
        <taxon>Pteridineae</taxon>
        <taxon>Pteridaceae</taxon>
        <taxon>Parkerioideae</taxon>
        <taxon>Ceratopteris</taxon>
    </lineage>
</organism>
<dbReference type="OMA" id="IDHRICV"/>
<dbReference type="GO" id="GO:0005840">
    <property type="term" value="C:ribosome"/>
    <property type="evidence" value="ECO:0007669"/>
    <property type="project" value="UniProtKB-KW"/>
</dbReference>
<comment type="similarity">
    <text evidence="1">Belongs to the eukaryotic ribosomal protein eL33 family.</text>
</comment>
<name>A0A8T2UVK7_CERRI</name>
<accession>A0A8T2UVK7</accession>
<dbReference type="GO" id="GO:1990904">
    <property type="term" value="C:ribonucleoprotein complex"/>
    <property type="evidence" value="ECO:0007669"/>
    <property type="project" value="UniProtKB-KW"/>
</dbReference>
<keyword evidence="3" id="KW-0687">Ribonucleoprotein</keyword>
<dbReference type="InterPro" id="IPR009000">
    <property type="entry name" value="Transl_B-barrel_sf"/>
</dbReference>
<sequence length="96" mass="11453">MMDREGERARLFYRTTSLLQIEGVNKVNWYLEKRISYVYKAKTKKNGTLSRSIWSRVMRPHGNSDIVRARFKKNLPPSSVIGRVRVFMSPIRMWDF</sequence>
<evidence type="ECO:0000256" key="2">
    <source>
        <dbReference type="ARBA" id="ARBA00022980"/>
    </source>
</evidence>
<comment type="caution">
    <text evidence="4">The sequence shown here is derived from an EMBL/GenBank/DDBJ whole genome shotgun (WGS) entry which is preliminary data.</text>
</comment>
<keyword evidence="2" id="KW-0689">Ribosomal protein</keyword>
<dbReference type="Pfam" id="PF01247">
    <property type="entry name" value="Ribosomal_L35Ae"/>
    <property type="match status" value="1"/>
</dbReference>
<dbReference type="OrthoDB" id="504467at2759"/>
<gene>
    <name evidence="4" type="ORF">KP509_04G096000</name>
</gene>
<dbReference type="InterPro" id="IPR038661">
    <property type="entry name" value="Ribosomal_eL33_sf"/>
</dbReference>
<evidence type="ECO:0008006" key="6">
    <source>
        <dbReference type="Google" id="ProtNLM"/>
    </source>
</evidence>
<protein>
    <recommendedName>
        <fullName evidence="6">60S ribosomal protein L35a</fullName>
    </recommendedName>
</protein>
<dbReference type="EMBL" id="CM035409">
    <property type="protein sequence ID" value="KAH7440197.1"/>
    <property type="molecule type" value="Genomic_DNA"/>
</dbReference>
<dbReference type="GO" id="GO:0003735">
    <property type="term" value="F:structural constituent of ribosome"/>
    <property type="evidence" value="ECO:0007669"/>
    <property type="project" value="InterPro"/>
</dbReference>
<dbReference type="GO" id="GO:0006412">
    <property type="term" value="P:translation"/>
    <property type="evidence" value="ECO:0007669"/>
    <property type="project" value="InterPro"/>
</dbReference>